<evidence type="ECO:0000313" key="2">
    <source>
        <dbReference type="EMBL" id="PWK10342.1"/>
    </source>
</evidence>
<dbReference type="Pfam" id="PF07561">
    <property type="entry name" value="DUF1540"/>
    <property type="match status" value="1"/>
</dbReference>
<dbReference type="OrthoDB" id="1681234at2"/>
<evidence type="ECO:0000259" key="1">
    <source>
        <dbReference type="Pfam" id="PF07561"/>
    </source>
</evidence>
<gene>
    <name evidence="2" type="ORF">C7459_112164</name>
</gene>
<name>A0A316DB06_9BACL</name>
<dbReference type="Proteomes" id="UP000245634">
    <property type="component" value="Unassembled WGS sequence"/>
</dbReference>
<proteinExistence type="predicted"/>
<protein>
    <submittedName>
        <fullName evidence="2">Uncharacterized protein DUF1540</fullName>
    </submittedName>
</protein>
<sequence length="69" mass="7568">MPEVRCSVANCSYWAQGGKCAADAILVDIDAHANRDFHAEFGSDLGENVHKDQAANSRATMCHTFKEKQ</sequence>
<dbReference type="AlphaFoldDB" id="A0A316DB06"/>
<feature type="domain" description="DUF1540" evidence="1">
    <location>
        <begin position="4"/>
        <end position="65"/>
    </location>
</feature>
<organism evidence="2 3">
    <name type="scientific">Tumebacillus permanentifrigoris</name>
    <dbReference type="NCBI Taxonomy" id="378543"/>
    <lineage>
        <taxon>Bacteria</taxon>
        <taxon>Bacillati</taxon>
        <taxon>Bacillota</taxon>
        <taxon>Bacilli</taxon>
        <taxon>Bacillales</taxon>
        <taxon>Alicyclobacillaceae</taxon>
        <taxon>Tumebacillus</taxon>
    </lineage>
</organism>
<dbReference type="EMBL" id="QGGL01000012">
    <property type="protein sequence ID" value="PWK10342.1"/>
    <property type="molecule type" value="Genomic_DNA"/>
</dbReference>
<evidence type="ECO:0000313" key="3">
    <source>
        <dbReference type="Proteomes" id="UP000245634"/>
    </source>
</evidence>
<accession>A0A316DB06</accession>
<keyword evidence="3" id="KW-1185">Reference proteome</keyword>
<reference evidence="2 3" key="1">
    <citation type="submission" date="2018-05" db="EMBL/GenBank/DDBJ databases">
        <title>Genomic Encyclopedia of Type Strains, Phase IV (KMG-IV): sequencing the most valuable type-strain genomes for metagenomic binning, comparative biology and taxonomic classification.</title>
        <authorList>
            <person name="Goeker M."/>
        </authorList>
    </citation>
    <scope>NUCLEOTIDE SEQUENCE [LARGE SCALE GENOMIC DNA]</scope>
    <source>
        <strain evidence="2 3">DSM 18773</strain>
    </source>
</reference>
<comment type="caution">
    <text evidence="2">The sequence shown here is derived from an EMBL/GenBank/DDBJ whole genome shotgun (WGS) entry which is preliminary data.</text>
</comment>
<dbReference type="RefSeq" id="WP_109690070.1">
    <property type="nucleotide sequence ID" value="NZ_QGGL01000012.1"/>
</dbReference>
<dbReference type="InterPro" id="IPR011437">
    <property type="entry name" value="DUF1540"/>
</dbReference>